<evidence type="ECO:0000313" key="9">
    <source>
        <dbReference type="EnsemblMetazoa" id="SMAR012648-PA"/>
    </source>
</evidence>
<keyword evidence="10" id="KW-1185">Reference proteome</keyword>
<organism evidence="9 10">
    <name type="scientific">Strigamia maritima</name>
    <name type="common">European centipede</name>
    <name type="synonym">Geophilus maritimus</name>
    <dbReference type="NCBI Taxonomy" id="126957"/>
    <lineage>
        <taxon>Eukaryota</taxon>
        <taxon>Metazoa</taxon>
        <taxon>Ecdysozoa</taxon>
        <taxon>Arthropoda</taxon>
        <taxon>Myriapoda</taxon>
        <taxon>Chilopoda</taxon>
        <taxon>Pleurostigmophora</taxon>
        <taxon>Geophilomorpha</taxon>
        <taxon>Linotaeniidae</taxon>
        <taxon>Strigamia</taxon>
    </lineage>
</organism>
<feature type="transmembrane region" description="Helical" evidence="6">
    <location>
        <begin position="244"/>
        <end position="265"/>
    </location>
</feature>
<dbReference type="eggNOG" id="KOG3604">
    <property type="taxonomic scope" value="Eukaryota"/>
</dbReference>
<feature type="transmembrane region" description="Helical" evidence="6">
    <location>
        <begin position="305"/>
        <end position="326"/>
    </location>
</feature>
<evidence type="ECO:0000313" key="10">
    <source>
        <dbReference type="Proteomes" id="UP000014500"/>
    </source>
</evidence>
<dbReference type="Pfam" id="PF05041">
    <property type="entry name" value="Pecanex_C"/>
    <property type="match status" value="1"/>
</dbReference>
<evidence type="ECO:0000259" key="8">
    <source>
        <dbReference type="Pfam" id="PF05041"/>
    </source>
</evidence>
<dbReference type="PANTHER" id="PTHR12372">
    <property type="entry name" value="PECANEX"/>
    <property type="match status" value="1"/>
</dbReference>
<sequence>MPDSESPLVNEFKYDFIRRRLAETILGGPKLAVCTRSTLGIHLSQAVLYTFPLLIGLNLFALARAEVLAEETATYCAGAALLIFTLLVQLLSCQSGLRSSVVVPKTNEKIQINDELSLQTNSCCGNATLQFVVPKKKFKLNIVVHAIVSGVVGGFAFRYLSPSVLERVFPVVWTNYLFCFWGWLVVCNAQYSLTSGAPPEPVVFHPLDGFEAASLMRSFYVFLFSCSHLILSGSQVWCWVKVDWCLHVVFAFLPLLWLMGILPPLDALFPWFGEQLLVYVFGGTAMASDLRLLVCLLMSVMGVTALYFIPSFLYCSILAAVCGYIFSLDLCKLWSYLIGLCKRKVDSDAKYTLGAEQVAKKSKNHLATAFYLFVFVLAASVLVLCHLDHKNRKKEKLVDSYGYILLCLSAFNCVLSSVQQVYIVHGFFVNPIYPTENSQPSAFQRRIKPLNLLGYLRIVLVLSFKKTITLIGDTVYYKQLTPTLIGGLQRSHLLGSLGHVLPGDFFLIHFEDRMIFIVVLEKGFGYCTFGVKGLELQETSCHAVEATHLDMLMTTAFDWDHQSRRNPICMNSEPFHVFHPLATLFLLTYSDTRNVLTGLIDSPDTLKLISTSYVKTLAWVLLRHSANKYVLNEVEEPKKLVVPDVVQQIDAKSKMTVVKINKTLPKQTLTTTAGWSDEDDDPLGDEPSSLTALPSSRPGTNTVLYATHLPGTIDEQRLEFGLPAVDNDDKLFSRKTVIEATESWSNSGQKLAPPYEWMQLPLDKAELGALKEQFSVKWFHCVLKFIARQLKIDEKSSAELEADERLSKAYRDLCLTCHAIVNGLAVKNEREQHLRPTHVFKTFNGEVVWSPQESWLTGNKELYGLAIKAYGYATKLALDQIIMGESSTDEELVEYLMEYDTSWHIGTDASKAWEESVLHEKPNLFSLGFNSIQRTFTSHLLTLQQLAVHVGRLNPEVVRGIWASLAFELLYLTNDDEERFSIQAHPIILRNVIVQAADPPLGYPIFLSGHVSAGIGNLWTTDAQ</sequence>
<evidence type="ECO:0000256" key="7">
    <source>
        <dbReference type="SAM" id="MobiDB-lite"/>
    </source>
</evidence>
<accession>T1JFN4</accession>
<feature type="compositionally biased region" description="Polar residues" evidence="7">
    <location>
        <begin position="688"/>
        <end position="697"/>
    </location>
</feature>
<dbReference type="GO" id="GO:0016020">
    <property type="term" value="C:membrane"/>
    <property type="evidence" value="ECO:0007669"/>
    <property type="project" value="UniProtKB-SubCell"/>
</dbReference>
<reference evidence="9" key="2">
    <citation type="submission" date="2015-02" db="UniProtKB">
        <authorList>
            <consortium name="EnsemblMetazoa"/>
        </authorList>
    </citation>
    <scope>IDENTIFICATION</scope>
</reference>
<feature type="transmembrane region" description="Helical" evidence="6">
    <location>
        <begin position="172"/>
        <end position="193"/>
    </location>
</feature>
<name>T1JFN4_STRMM</name>
<evidence type="ECO:0000256" key="1">
    <source>
        <dbReference type="ARBA" id="ARBA00004141"/>
    </source>
</evidence>
<feature type="transmembrane region" description="Helical" evidence="6">
    <location>
        <begin position="213"/>
        <end position="232"/>
    </location>
</feature>
<keyword evidence="4 6" id="KW-1133">Transmembrane helix</keyword>
<dbReference type="InterPro" id="IPR007735">
    <property type="entry name" value="Pecanex_C"/>
</dbReference>
<protein>
    <recommendedName>
        <fullName evidence="6">Pecanex-like protein</fullName>
    </recommendedName>
</protein>
<keyword evidence="5 6" id="KW-0472">Membrane</keyword>
<feature type="transmembrane region" description="Helical" evidence="6">
    <location>
        <begin position="75"/>
        <end position="97"/>
    </location>
</feature>
<reference evidence="10" key="1">
    <citation type="submission" date="2011-05" db="EMBL/GenBank/DDBJ databases">
        <authorList>
            <person name="Richards S.R."/>
            <person name="Qu J."/>
            <person name="Jiang H."/>
            <person name="Jhangiani S.N."/>
            <person name="Agravi P."/>
            <person name="Goodspeed R."/>
            <person name="Gross S."/>
            <person name="Mandapat C."/>
            <person name="Jackson L."/>
            <person name="Mathew T."/>
            <person name="Pu L."/>
            <person name="Thornton R."/>
            <person name="Saada N."/>
            <person name="Wilczek-Boney K.B."/>
            <person name="Lee S."/>
            <person name="Kovar C."/>
            <person name="Wu Y."/>
            <person name="Scherer S.E."/>
            <person name="Worley K.C."/>
            <person name="Muzny D.M."/>
            <person name="Gibbs R."/>
        </authorList>
    </citation>
    <scope>NUCLEOTIDE SEQUENCE</scope>
    <source>
        <strain evidence="10">Brora</strain>
    </source>
</reference>
<feature type="transmembrane region" description="Helical" evidence="6">
    <location>
        <begin position="369"/>
        <end position="389"/>
    </location>
</feature>
<feature type="domain" description="Pecanex C-terminal" evidence="8">
    <location>
        <begin position="802"/>
        <end position="1009"/>
    </location>
</feature>
<dbReference type="PhylomeDB" id="T1JFN4"/>
<feature type="region of interest" description="Disordered" evidence="7">
    <location>
        <begin position="671"/>
        <end position="697"/>
    </location>
</feature>
<comment type="similarity">
    <text evidence="2 6">Belongs to the pecanex family.</text>
</comment>
<comment type="subcellular location">
    <subcellularLocation>
        <location evidence="1 6">Membrane</location>
        <topology evidence="1 6">Multi-pass membrane protein</topology>
    </subcellularLocation>
</comment>
<feature type="transmembrane region" description="Helical" evidence="6">
    <location>
        <begin position="142"/>
        <end position="160"/>
    </location>
</feature>
<feature type="transmembrane region" description="Helical" evidence="6">
    <location>
        <begin position="46"/>
        <end position="63"/>
    </location>
</feature>
<dbReference type="InterPro" id="IPR039797">
    <property type="entry name" value="Pecanex"/>
</dbReference>
<dbReference type="OMA" id="FVFGWIT"/>
<dbReference type="EMBL" id="JH432181">
    <property type="status" value="NOT_ANNOTATED_CDS"/>
    <property type="molecule type" value="Genomic_DNA"/>
</dbReference>
<dbReference type="PANTHER" id="PTHR12372:SF6">
    <property type="entry name" value="PECANEX-LIKE PROTEIN 4"/>
    <property type="match status" value="1"/>
</dbReference>
<keyword evidence="3 6" id="KW-0812">Transmembrane</keyword>
<evidence type="ECO:0000256" key="3">
    <source>
        <dbReference type="ARBA" id="ARBA00022692"/>
    </source>
</evidence>
<evidence type="ECO:0000256" key="4">
    <source>
        <dbReference type="ARBA" id="ARBA00022989"/>
    </source>
</evidence>
<dbReference type="HOGENOM" id="CLU_008258_0_0_1"/>
<evidence type="ECO:0000256" key="6">
    <source>
        <dbReference type="RuleBase" id="RU367089"/>
    </source>
</evidence>
<feature type="transmembrane region" description="Helical" evidence="6">
    <location>
        <begin position="277"/>
        <end position="298"/>
    </location>
</feature>
<proteinExistence type="inferred from homology"/>
<dbReference type="AlphaFoldDB" id="T1JFN4"/>
<dbReference type="Proteomes" id="UP000014500">
    <property type="component" value="Unassembled WGS sequence"/>
</dbReference>
<evidence type="ECO:0000256" key="5">
    <source>
        <dbReference type="ARBA" id="ARBA00023136"/>
    </source>
</evidence>
<feature type="transmembrane region" description="Helical" evidence="6">
    <location>
        <begin position="401"/>
        <end position="422"/>
    </location>
</feature>
<evidence type="ECO:0000256" key="2">
    <source>
        <dbReference type="ARBA" id="ARBA00010170"/>
    </source>
</evidence>
<dbReference type="EnsemblMetazoa" id="SMAR012648-RA">
    <property type="protein sequence ID" value="SMAR012648-PA"/>
    <property type="gene ID" value="SMAR012648"/>
</dbReference>